<keyword evidence="2" id="KW-0670">Pyruvate</keyword>
<sequence>MTSEPGKHIKIFDITLRDGSQSKVATRIKLNDLLKIAEKLGQSGIYGAETWGGATFDVCVRFLREDPWLRAKRLKEAMPNVKNMMLIRGQNLVAYTNFPDDVVEKFVGAAARNGIDVFRIFDALDDVRNHQTVIKAVREAGKIAEGAVCYTISPVHTIEKFVSKARQLEDMGVHQIAIKDMAGLIDPQTTFELITSLKKAVSAPIHLHTHDNCGMAMMSALKAVEAGCDMLDSVLSPFAGGTGHPCTEALVFSLHRLGYQTGCDLKKLTEAAEEAKNVLKSYAEFEAPYDGVDCRMLVTQIPGGVMSNLTSQLKLQNALDRLDEIIEEIPRVREDLGWIPLVTPTSQIVVSQATFNVLLGRYKIIANHTANLLKGLYGETPAPVNKELQNRVLKGEAPVTARPAELLPPLWPELEKKFPGLTEEEILIHAIFPHEAPGYFEERAKSDGGN</sequence>
<proteinExistence type="predicted"/>
<dbReference type="PANTHER" id="PTHR43778">
    <property type="entry name" value="PYRUVATE CARBOXYLASE"/>
    <property type="match status" value="1"/>
</dbReference>
<dbReference type="PROSITE" id="PS50991">
    <property type="entry name" value="PYR_CT"/>
    <property type="match status" value="1"/>
</dbReference>
<evidence type="ECO:0000259" key="1">
    <source>
        <dbReference type="PROSITE" id="PS50991"/>
    </source>
</evidence>
<name>A0A7C4ARK6_9BACT</name>
<organism evidence="2">
    <name type="scientific">Desulfomonile tiedjei</name>
    <dbReference type="NCBI Taxonomy" id="2358"/>
    <lineage>
        <taxon>Bacteria</taxon>
        <taxon>Pseudomonadati</taxon>
        <taxon>Thermodesulfobacteriota</taxon>
        <taxon>Desulfomonilia</taxon>
        <taxon>Desulfomonilales</taxon>
        <taxon>Desulfomonilaceae</taxon>
        <taxon>Desulfomonile</taxon>
    </lineage>
</organism>
<dbReference type="CDD" id="cd07937">
    <property type="entry name" value="DRE_TIM_PC_TC_5S"/>
    <property type="match status" value="1"/>
</dbReference>
<dbReference type="Pfam" id="PF00682">
    <property type="entry name" value="HMGL-like"/>
    <property type="match status" value="1"/>
</dbReference>
<dbReference type="Pfam" id="PF02436">
    <property type="entry name" value="PYC_OADA"/>
    <property type="match status" value="1"/>
</dbReference>
<gene>
    <name evidence="2" type="ORF">ENV54_06330</name>
</gene>
<dbReference type="InterPro" id="IPR000891">
    <property type="entry name" value="PYR_CT"/>
</dbReference>
<dbReference type="InterPro" id="IPR003379">
    <property type="entry name" value="Carboxylase_cons_dom"/>
</dbReference>
<dbReference type="SUPFAM" id="SSF51569">
    <property type="entry name" value="Aldolase"/>
    <property type="match status" value="1"/>
</dbReference>
<accession>A0A7C4ARK6</accession>
<dbReference type="PANTHER" id="PTHR43778:SF2">
    <property type="entry name" value="PYRUVATE CARBOXYLASE, MITOCHONDRIAL"/>
    <property type="match status" value="1"/>
</dbReference>
<dbReference type="AlphaFoldDB" id="A0A7C4ARK6"/>
<dbReference type="GO" id="GO:0004736">
    <property type="term" value="F:pyruvate carboxylase activity"/>
    <property type="evidence" value="ECO:0007669"/>
    <property type="project" value="UniProtKB-EC"/>
</dbReference>
<evidence type="ECO:0000313" key="2">
    <source>
        <dbReference type="EMBL" id="HGH60898.1"/>
    </source>
</evidence>
<dbReference type="InterPro" id="IPR055268">
    <property type="entry name" value="PCB-like"/>
</dbReference>
<dbReference type="SUPFAM" id="SSF89000">
    <property type="entry name" value="post-HMGL domain-like"/>
    <property type="match status" value="1"/>
</dbReference>
<dbReference type="InterPro" id="IPR013785">
    <property type="entry name" value="Aldolase_TIM"/>
</dbReference>
<dbReference type="Gene3D" id="3.20.20.70">
    <property type="entry name" value="Aldolase class I"/>
    <property type="match status" value="1"/>
</dbReference>
<dbReference type="GO" id="GO:0006094">
    <property type="term" value="P:gluconeogenesis"/>
    <property type="evidence" value="ECO:0007669"/>
    <property type="project" value="TreeGrafter"/>
</dbReference>
<dbReference type="NCBIfam" id="NF006761">
    <property type="entry name" value="PRK09282.1"/>
    <property type="match status" value="1"/>
</dbReference>
<dbReference type="EC" id="6.4.1.1" evidence="2"/>
<comment type="caution">
    <text evidence="2">The sequence shown here is derived from an EMBL/GenBank/DDBJ whole genome shotgun (WGS) entry which is preliminary data.</text>
</comment>
<keyword evidence="2" id="KW-0436">Ligase</keyword>
<reference evidence="2" key="1">
    <citation type="journal article" date="2020" name="mSystems">
        <title>Genome- and Community-Level Interaction Insights into Carbon Utilization and Element Cycling Functions of Hydrothermarchaeota in Hydrothermal Sediment.</title>
        <authorList>
            <person name="Zhou Z."/>
            <person name="Liu Y."/>
            <person name="Xu W."/>
            <person name="Pan J."/>
            <person name="Luo Z.H."/>
            <person name="Li M."/>
        </authorList>
    </citation>
    <scope>NUCLEOTIDE SEQUENCE [LARGE SCALE GENOMIC DNA]</scope>
    <source>
        <strain evidence="2">SpSt-769</strain>
    </source>
</reference>
<dbReference type="EMBL" id="DTGT01000194">
    <property type="protein sequence ID" value="HGH60898.1"/>
    <property type="molecule type" value="Genomic_DNA"/>
</dbReference>
<feature type="domain" description="Pyruvate carboxyltransferase" evidence="1">
    <location>
        <begin position="9"/>
        <end position="269"/>
    </location>
</feature>
<protein>
    <submittedName>
        <fullName evidence="2">Pyruvate carboxylase subunit B</fullName>
        <ecNumber evidence="2">6.4.1.1</ecNumber>
    </submittedName>
</protein>
<dbReference type="GO" id="GO:0005737">
    <property type="term" value="C:cytoplasm"/>
    <property type="evidence" value="ECO:0007669"/>
    <property type="project" value="TreeGrafter"/>
</dbReference>